<dbReference type="AlphaFoldDB" id="A0A922HGB9"/>
<organism evidence="2 3">
    <name type="scientific">Dermatophagoides farinae</name>
    <name type="common">American house dust mite</name>
    <dbReference type="NCBI Taxonomy" id="6954"/>
    <lineage>
        <taxon>Eukaryota</taxon>
        <taxon>Metazoa</taxon>
        <taxon>Ecdysozoa</taxon>
        <taxon>Arthropoda</taxon>
        <taxon>Chelicerata</taxon>
        <taxon>Arachnida</taxon>
        <taxon>Acari</taxon>
        <taxon>Acariformes</taxon>
        <taxon>Sarcoptiformes</taxon>
        <taxon>Astigmata</taxon>
        <taxon>Psoroptidia</taxon>
        <taxon>Analgoidea</taxon>
        <taxon>Pyroglyphidae</taxon>
        <taxon>Dermatophagoidinae</taxon>
        <taxon>Dermatophagoides</taxon>
    </lineage>
</organism>
<feature type="region of interest" description="Disordered" evidence="1">
    <location>
        <begin position="1"/>
        <end position="56"/>
    </location>
</feature>
<reference evidence="2" key="2">
    <citation type="journal article" date="2022" name="Res Sq">
        <title>Comparative Genomics Reveals Insights into the Divergent Evolution of Astigmatic Mites and Household Pest Adaptations.</title>
        <authorList>
            <person name="Xiong Q."/>
            <person name="Wan A.T.-Y."/>
            <person name="Liu X.-Y."/>
            <person name="Fung C.S.-H."/>
            <person name="Xiao X."/>
            <person name="Malainual N."/>
            <person name="Hou J."/>
            <person name="Wang L."/>
            <person name="Wang M."/>
            <person name="Yang K."/>
            <person name="Cui Y."/>
            <person name="Leung E."/>
            <person name="Nong W."/>
            <person name="Shin S.-K."/>
            <person name="Au S."/>
            <person name="Jeong K.Y."/>
            <person name="Chew F.T."/>
            <person name="Hui J."/>
            <person name="Leung T.F."/>
            <person name="Tungtrongchitr A."/>
            <person name="Zhong N."/>
            <person name="Liu Z."/>
            <person name="Tsui S."/>
        </authorList>
    </citation>
    <scope>NUCLEOTIDE SEQUENCE</scope>
    <source>
        <strain evidence="2">Derf</strain>
        <tissue evidence="2">Whole organism</tissue>
    </source>
</reference>
<name>A0A922HGB9_DERFA</name>
<sequence>MKNQPDNNNDDDDVDVEPDTIKDADVVDDDGDDDVDGGSNGNSSSSNEYDASVGSNSFEIETPKTICSTPLNSISTIKTLISESNSAVNIVKNKRQQFIEQPIIISEEMFSTHQRILGRNLNGTISFTV</sequence>
<protein>
    <submittedName>
        <fullName evidence="2">Uncharacterized protein</fullName>
    </submittedName>
</protein>
<evidence type="ECO:0000313" key="3">
    <source>
        <dbReference type="Proteomes" id="UP000790347"/>
    </source>
</evidence>
<evidence type="ECO:0000256" key="1">
    <source>
        <dbReference type="SAM" id="MobiDB-lite"/>
    </source>
</evidence>
<feature type="compositionally biased region" description="Acidic residues" evidence="1">
    <location>
        <begin position="26"/>
        <end position="36"/>
    </location>
</feature>
<accession>A0A922HGB9</accession>
<dbReference type="Proteomes" id="UP000790347">
    <property type="component" value="Unassembled WGS sequence"/>
</dbReference>
<feature type="compositionally biased region" description="Acidic residues" evidence="1">
    <location>
        <begin position="8"/>
        <end position="18"/>
    </location>
</feature>
<proteinExistence type="predicted"/>
<evidence type="ECO:0000313" key="2">
    <source>
        <dbReference type="EMBL" id="KAH9491332.1"/>
    </source>
</evidence>
<keyword evidence="3" id="KW-1185">Reference proteome</keyword>
<gene>
    <name evidence="2" type="ORF">DERF_016060</name>
</gene>
<reference evidence="2" key="1">
    <citation type="submission" date="2013-05" db="EMBL/GenBank/DDBJ databases">
        <authorList>
            <person name="Yim A.K.Y."/>
            <person name="Chan T.F."/>
            <person name="Ji K.M."/>
            <person name="Liu X.Y."/>
            <person name="Zhou J.W."/>
            <person name="Li R.Q."/>
            <person name="Yang K.Y."/>
            <person name="Li J."/>
            <person name="Li M."/>
            <person name="Law P.T.W."/>
            <person name="Wu Y.L."/>
            <person name="Cai Z.L."/>
            <person name="Qin H."/>
            <person name="Bao Y."/>
            <person name="Leung R.K.K."/>
            <person name="Ng P.K.S."/>
            <person name="Zou J."/>
            <person name="Zhong X.J."/>
            <person name="Ran P.X."/>
            <person name="Zhong N.S."/>
            <person name="Liu Z.G."/>
            <person name="Tsui S.K.W."/>
        </authorList>
    </citation>
    <scope>NUCLEOTIDE SEQUENCE</scope>
    <source>
        <strain evidence="2">Derf</strain>
        <tissue evidence="2">Whole organism</tissue>
    </source>
</reference>
<comment type="caution">
    <text evidence="2">The sequence shown here is derived from an EMBL/GenBank/DDBJ whole genome shotgun (WGS) entry which is preliminary data.</text>
</comment>
<dbReference type="EMBL" id="ASGP02000009">
    <property type="protein sequence ID" value="KAH9491332.1"/>
    <property type="molecule type" value="Genomic_DNA"/>
</dbReference>